<evidence type="ECO:0000256" key="2">
    <source>
        <dbReference type="ARBA" id="ARBA00022695"/>
    </source>
</evidence>
<proteinExistence type="predicted"/>
<dbReference type="PANTHER" id="PTHR42866:SF2">
    <property type="entry name" value="3-DEOXY-MANNO-OCTULOSONATE CYTIDYLYLTRANSFERASE, MITOCHONDRIAL"/>
    <property type="match status" value="1"/>
</dbReference>
<dbReference type="Proteomes" id="UP000005732">
    <property type="component" value="Unassembled WGS sequence"/>
</dbReference>
<evidence type="ECO:0000313" key="4">
    <source>
        <dbReference type="EMBL" id="EJC82684.1"/>
    </source>
</evidence>
<keyword evidence="1" id="KW-0808">Transferase</keyword>
<dbReference type="GO" id="GO:0008690">
    <property type="term" value="F:3-deoxy-manno-octulosonate cytidylyltransferase activity"/>
    <property type="evidence" value="ECO:0007669"/>
    <property type="project" value="TreeGrafter"/>
</dbReference>
<dbReference type="PANTHER" id="PTHR42866">
    <property type="entry name" value="3-DEOXY-MANNO-OCTULOSONATE CYTIDYLYLTRANSFERASE"/>
    <property type="match status" value="1"/>
</dbReference>
<reference evidence="4 5" key="1">
    <citation type="submission" date="2012-02" db="EMBL/GenBank/DDBJ databases">
        <title>Improved High-Quality Draft Sequence of Rhizobium leguminosarum bv. trifolii WSM2297.</title>
        <authorList>
            <consortium name="US DOE Joint Genome Institute"/>
            <person name="Lucas S."/>
            <person name="Han J."/>
            <person name="Lapidus A."/>
            <person name="Cheng J.-F."/>
            <person name="Goodwin L."/>
            <person name="Pitluck S."/>
            <person name="Peters L."/>
            <person name="Ovchinnikova G."/>
            <person name="Zhang X."/>
            <person name="Detter J.C."/>
            <person name="Han C."/>
            <person name="Tapia R."/>
            <person name="Land M."/>
            <person name="Hauser L."/>
            <person name="Kyrpides N."/>
            <person name="Ivanova N."/>
            <person name="Pagani I."/>
            <person name="Brau L."/>
            <person name="Yates R."/>
            <person name="O'Hara G."/>
            <person name="Rui T."/>
            <person name="Howieson J."/>
            <person name="Reeve W."/>
            <person name="Woyke T."/>
        </authorList>
    </citation>
    <scope>NUCLEOTIDE SEQUENCE [LARGE SCALE GENOMIC DNA]</scope>
    <source>
        <strain evidence="4 5">WSM2297</strain>
    </source>
</reference>
<dbReference type="InterPro" id="IPR003329">
    <property type="entry name" value="Cytidylyl_trans"/>
</dbReference>
<dbReference type="GO" id="GO:0005829">
    <property type="term" value="C:cytosol"/>
    <property type="evidence" value="ECO:0007669"/>
    <property type="project" value="TreeGrafter"/>
</dbReference>
<protein>
    <submittedName>
        <fullName evidence="4">CMP-2-keto-3-deoxyoctulosonic acid synthetase</fullName>
    </submittedName>
</protein>
<organism evidence="4 5">
    <name type="scientific">Rhizobium leguminosarum bv. trifolii WSM2297</name>
    <dbReference type="NCBI Taxonomy" id="754762"/>
    <lineage>
        <taxon>Bacteria</taxon>
        <taxon>Pseudomonadati</taxon>
        <taxon>Pseudomonadota</taxon>
        <taxon>Alphaproteobacteria</taxon>
        <taxon>Hyphomicrobiales</taxon>
        <taxon>Rhizobiaceae</taxon>
        <taxon>Rhizobium/Agrobacterium group</taxon>
        <taxon>Rhizobium</taxon>
    </lineage>
</organism>
<evidence type="ECO:0000256" key="1">
    <source>
        <dbReference type="ARBA" id="ARBA00022679"/>
    </source>
</evidence>
<dbReference type="RefSeq" id="WP_003584416.1">
    <property type="nucleotide sequence ID" value="NZ_JH719395.1"/>
</dbReference>
<dbReference type="GO" id="GO:0009103">
    <property type="term" value="P:lipopolysaccharide biosynthetic process"/>
    <property type="evidence" value="ECO:0007669"/>
    <property type="project" value="UniProtKB-KW"/>
</dbReference>
<dbReference type="EMBL" id="JH719395">
    <property type="protein sequence ID" value="EJC82684.1"/>
    <property type="molecule type" value="Genomic_DNA"/>
</dbReference>
<dbReference type="OrthoDB" id="9815559at2"/>
<gene>
    <name evidence="4" type="ORF">Rleg4DRAFT_4409</name>
</gene>
<accession>J0KXZ9</accession>
<dbReference type="InterPro" id="IPR029044">
    <property type="entry name" value="Nucleotide-diphossugar_trans"/>
</dbReference>
<dbReference type="HOGENOM" id="CLU_065038_0_1_5"/>
<dbReference type="Pfam" id="PF02348">
    <property type="entry name" value="CTP_transf_3"/>
    <property type="match status" value="1"/>
</dbReference>
<keyword evidence="2" id="KW-0548">Nucleotidyltransferase</keyword>
<keyword evidence="3" id="KW-0448">Lipopolysaccharide biosynthesis</keyword>
<dbReference type="AlphaFoldDB" id="J0KXZ9"/>
<sequence length="255" mass="28195">MKVVGLIPAHLASIRFPRKILFPFYGVPMIEHVRRRALMAEGLDEVYVATCDEEIATTVAASGGNVIMTANTHRNGTNRCAEAAKMLDCTHILLLQGDEPLLLPRHVSAMIAAMRSNPEGDAWNATAPISDAGELDRHSFVKCALGMHGRINFCFRRSPSIAPFEAQQNAIRKILGMIGFRRDYLMTIAGQPATTFEKLESIEQMRIVETGGFLTSVPVDESLPSVNEPTEAQQVLDYVQQSEEQAELLCRLLAW</sequence>
<evidence type="ECO:0000256" key="3">
    <source>
        <dbReference type="ARBA" id="ARBA00022985"/>
    </source>
</evidence>
<dbReference type="Gene3D" id="3.90.550.10">
    <property type="entry name" value="Spore Coat Polysaccharide Biosynthesis Protein SpsA, Chain A"/>
    <property type="match status" value="1"/>
</dbReference>
<dbReference type="SUPFAM" id="SSF53448">
    <property type="entry name" value="Nucleotide-diphospho-sugar transferases"/>
    <property type="match status" value="1"/>
</dbReference>
<name>J0KXZ9_RHILT</name>
<evidence type="ECO:0000313" key="5">
    <source>
        <dbReference type="Proteomes" id="UP000005732"/>
    </source>
</evidence>